<dbReference type="EMBL" id="LASV01000710">
    <property type="protein sequence ID" value="KKA17140.1"/>
    <property type="molecule type" value="Genomic_DNA"/>
</dbReference>
<dbReference type="AlphaFoldDB" id="A0A0F4YGC2"/>
<evidence type="ECO:0000313" key="2">
    <source>
        <dbReference type="EMBL" id="KKA17140.1"/>
    </source>
</evidence>
<feature type="non-terminal residue" evidence="2">
    <location>
        <position position="1"/>
    </location>
</feature>
<dbReference type="GeneID" id="25321179"/>
<keyword evidence="1" id="KW-0732">Signal</keyword>
<comment type="caution">
    <text evidence="2">The sequence shown here is derived from an EMBL/GenBank/DDBJ whole genome shotgun (WGS) entry which is preliminary data.</text>
</comment>
<keyword evidence="3" id="KW-1185">Reference proteome</keyword>
<dbReference type="Proteomes" id="UP000053958">
    <property type="component" value="Unassembled WGS sequence"/>
</dbReference>
<feature type="chain" id="PRO_5002481590" evidence="1">
    <location>
        <begin position="39"/>
        <end position="126"/>
    </location>
</feature>
<proteinExistence type="predicted"/>
<name>A0A0F4YGC2_RASE3</name>
<evidence type="ECO:0000313" key="3">
    <source>
        <dbReference type="Proteomes" id="UP000053958"/>
    </source>
</evidence>
<sequence>LLTSIIIVIIIFSSPRSLQCWTRRARMVLCWLVAGALADPFRVVEVVLTADHFGVEMDSIDAELCLQIGSTGQEFNKGSNDLLIIRCCRYLLSKLVKERSNTKKQLHYFHQLKPTQVQSIRDNKIG</sequence>
<dbReference type="RefSeq" id="XP_013323752.1">
    <property type="nucleotide sequence ID" value="XM_013468298.1"/>
</dbReference>
<feature type="signal peptide" evidence="1">
    <location>
        <begin position="1"/>
        <end position="38"/>
    </location>
</feature>
<accession>A0A0F4YGC2</accession>
<gene>
    <name evidence="2" type="ORF">T310_9236</name>
</gene>
<reference evidence="2 3" key="1">
    <citation type="submission" date="2015-04" db="EMBL/GenBank/DDBJ databases">
        <authorList>
            <person name="Heijne W.H."/>
            <person name="Fedorova N.D."/>
            <person name="Nierman W.C."/>
            <person name="Vollebregt A.W."/>
            <person name="Zhao Z."/>
            <person name="Wu L."/>
            <person name="Kumar M."/>
            <person name="Stam H."/>
            <person name="van den Berg M.A."/>
            <person name="Pel H.J."/>
        </authorList>
    </citation>
    <scope>NUCLEOTIDE SEQUENCE [LARGE SCALE GENOMIC DNA]</scope>
    <source>
        <strain evidence="2 3">CBS 393.64</strain>
    </source>
</reference>
<protein>
    <submittedName>
        <fullName evidence="2">Uncharacterized protein</fullName>
    </submittedName>
</protein>
<organism evidence="2 3">
    <name type="scientific">Rasamsonia emersonii (strain ATCC 16479 / CBS 393.64 / IMI 116815)</name>
    <dbReference type="NCBI Taxonomy" id="1408163"/>
    <lineage>
        <taxon>Eukaryota</taxon>
        <taxon>Fungi</taxon>
        <taxon>Dikarya</taxon>
        <taxon>Ascomycota</taxon>
        <taxon>Pezizomycotina</taxon>
        <taxon>Eurotiomycetes</taxon>
        <taxon>Eurotiomycetidae</taxon>
        <taxon>Eurotiales</taxon>
        <taxon>Trichocomaceae</taxon>
        <taxon>Rasamsonia</taxon>
    </lineage>
</organism>
<evidence type="ECO:0000256" key="1">
    <source>
        <dbReference type="SAM" id="SignalP"/>
    </source>
</evidence>